<accession>A0A8H5Z367</accession>
<dbReference type="EMBL" id="JAAOAN010000057">
    <property type="protein sequence ID" value="KAF5723758.1"/>
    <property type="molecule type" value="Genomic_DNA"/>
</dbReference>
<organism evidence="3 4">
    <name type="scientific">Fusarium mundagurra</name>
    <dbReference type="NCBI Taxonomy" id="1567541"/>
    <lineage>
        <taxon>Eukaryota</taxon>
        <taxon>Fungi</taxon>
        <taxon>Dikarya</taxon>
        <taxon>Ascomycota</taxon>
        <taxon>Pezizomycotina</taxon>
        <taxon>Sordariomycetes</taxon>
        <taxon>Hypocreomycetidae</taxon>
        <taxon>Hypocreales</taxon>
        <taxon>Nectriaceae</taxon>
        <taxon>Fusarium</taxon>
        <taxon>Fusarium fujikuroi species complex</taxon>
    </lineage>
</organism>
<evidence type="ECO:0000256" key="1">
    <source>
        <dbReference type="SAM" id="Coils"/>
    </source>
</evidence>
<evidence type="ECO:0000313" key="3">
    <source>
        <dbReference type="EMBL" id="KAF5723758.1"/>
    </source>
</evidence>
<keyword evidence="4" id="KW-1185">Reference proteome</keyword>
<dbReference type="OrthoDB" id="5087291at2759"/>
<evidence type="ECO:0000256" key="2">
    <source>
        <dbReference type="SAM" id="MobiDB-lite"/>
    </source>
</evidence>
<evidence type="ECO:0000313" key="4">
    <source>
        <dbReference type="Proteomes" id="UP000544331"/>
    </source>
</evidence>
<keyword evidence="1" id="KW-0175">Coiled coil</keyword>
<dbReference type="AlphaFoldDB" id="A0A8H5Z367"/>
<proteinExistence type="predicted"/>
<sequence length="220" mass="25113">MSSATTRSARLRALGKRQRVDEEDDEPEHKDVVLINVLKSEKILLTKENERLEQRLEEVTKEKDALMAQTTKLKISCDSATQNVQSLRLQLGEAKTAKKKCRNALSKVLSPELSPMPHLAKSRDCQIMVPIENHGQVMEDIVPLVSSGNQEHINHLLDFVFLGINERWFCFQAVCEKKVTEQDTFTKTQCPVHKSLCELWMKKIQGPPKDKIFFLSTASR</sequence>
<name>A0A8H5Z367_9HYPO</name>
<protein>
    <submittedName>
        <fullName evidence="3">Uncharacterized protein</fullName>
    </submittedName>
</protein>
<dbReference type="Proteomes" id="UP000544331">
    <property type="component" value="Unassembled WGS sequence"/>
</dbReference>
<reference evidence="3 4" key="1">
    <citation type="submission" date="2020-05" db="EMBL/GenBank/DDBJ databases">
        <title>Identification and distribution of gene clusters putatively required for synthesis of sphingolipid metabolism inhibitors in phylogenetically diverse species of the filamentous fungus Fusarium.</title>
        <authorList>
            <person name="Kim H.-S."/>
            <person name="Busman M."/>
            <person name="Brown D.W."/>
            <person name="Divon H."/>
            <person name="Uhlig S."/>
            <person name="Proctor R.H."/>
        </authorList>
    </citation>
    <scope>NUCLEOTIDE SEQUENCE [LARGE SCALE GENOMIC DNA]</scope>
    <source>
        <strain evidence="3 4">NRRL 66235</strain>
    </source>
</reference>
<comment type="caution">
    <text evidence="3">The sequence shown here is derived from an EMBL/GenBank/DDBJ whole genome shotgun (WGS) entry which is preliminary data.</text>
</comment>
<feature type="coiled-coil region" evidence="1">
    <location>
        <begin position="35"/>
        <end position="69"/>
    </location>
</feature>
<gene>
    <name evidence="3" type="ORF">FMUND_1494</name>
</gene>
<feature type="region of interest" description="Disordered" evidence="2">
    <location>
        <begin position="1"/>
        <end position="28"/>
    </location>
</feature>